<dbReference type="Proteomes" id="UP001200513">
    <property type="component" value="Chromosome"/>
</dbReference>
<evidence type="ECO:0000313" key="2">
    <source>
        <dbReference type="EMBL" id="UJG43891.1"/>
    </source>
</evidence>
<evidence type="ECO:0000313" key="1">
    <source>
        <dbReference type="EMBL" id="UJG43655.1"/>
    </source>
</evidence>
<dbReference type="EMBL" id="CP084167">
    <property type="protein sequence ID" value="UJG43655.1"/>
    <property type="molecule type" value="Genomic_DNA"/>
</dbReference>
<accession>A0A9Y1BRU0</accession>
<dbReference type="EMBL" id="CP084167">
    <property type="protein sequence ID" value="UJG43891.1"/>
    <property type="molecule type" value="Genomic_DNA"/>
</dbReference>
<sequence>MLWQKLPPALLRPFLRFYGDYPYLTENIVGLLSQHSFFPVIPQKSNARYPSPPLGSIVQAHRLYPDLYHHNHHPSIVVVLNMSLV</sequence>
<protein>
    <submittedName>
        <fullName evidence="1">Uncharacterized protein</fullName>
    </submittedName>
</protein>
<reference evidence="1" key="1">
    <citation type="journal article" date="2022" name="Nat. Microbiol.">
        <title>Unique mobile elements and scalable gene flow at the prokaryote-eukaryote boundary revealed by circularized Asgard archaea genomes.</title>
        <authorList>
            <person name="Wu F."/>
            <person name="Speth D.R."/>
            <person name="Philosof A."/>
            <person name="Cremiere A."/>
            <person name="Narayanan A."/>
            <person name="Barco R.A."/>
            <person name="Connon S.A."/>
            <person name="Amend J.P."/>
            <person name="Antoshechkin I.A."/>
            <person name="Orphan V.J."/>
        </authorList>
    </citation>
    <scope>NUCLEOTIDE SEQUENCE</scope>
    <source>
        <strain evidence="1">PR6</strain>
    </source>
</reference>
<proteinExistence type="predicted"/>
<name>A0A9Y1BRU0_9ARCH</name>
<gene>
    <name evidence="1" type="ORF">K9W46_00385</name>
    <name evidence="2" type="ORF">K9W46_01590</name>
</gene>
<dbReference type="AlphaFoldDB" id="A0A9Y1BRU0"/>
<organism evidence="1">
    <name type="scientific">Candidatus Heimdallarchaeum endolithica</name>
    <dbReference type="NCBI Taxonomy" id="2876572"/>
    <lineage>
        <taxon>Archaea</taxon>
        <taxon>Promethearchaeati</taxon>
        <taxon>Candidatus Heimdallarchaeota</taxon>
        <taxon>Candidatus Heimdallarchaeia (ex Rinke et al. 2021) (nom. nud.)</taxon>
        <taxon>Candidatus Heimdallarchaeales</taxon>
        <taxon>Candidatus Heimdallarchaeaceae</taxon>
        <taxon>Candidatus Heimdallarchaeum</taxon>
    </lineage>
</organism>